<proteinExistence type="predicted"/>
<name>A0A380CT01_SPHSI</name>
<evidence type="ECO:0000313" key="1">
    <source>
        <dbReference type="EMBL" id="SUJ26562.1"/>
    </source>
</evidence>
<dbReference type="EMBL" id="UGYW01000002">
    <property type="protein sequence ID" value="SUJ26562.1"/>
    <property type="molecule type" value="Genomic_DNA"/>
</dbReference>
<dbReference type="AlphaFoldDB" id="A0A380CT01"/>
<organism evidence="1 2">
    <name type="scientific">Sphingobacterium spiritivorum</name>
    <name type="common">Flavobacterium spiritivorum</name>
    <dbReference type="NCBI Taxonomy" id="258"/>
    <lineage>
        <taxon>Bacteria</taxon>
        <taxon>Pseudomonadati</taxon>
        <taxon>Bacteroidota</taxon>
        <taxon>Sphingobacteriia</taxon>
        <taxon>Sphingobacteriales</taxon>
        <taxon>Sphingobacteriaceae</taxon>
        <taxon>Sphingobacterium</taxon>
    </lineage>
</organism>
<evidence type="ECO:0000313" key="2">
    <source>
        <dbReference type="Proteomes" id="UP000254893"/>
    </source>
</evidence>
<sequence length="874" mass="97003">MTAYQIRKELNVVTLNIREITGNGGSIAVTNVAEILTVTEFPDFYACFINTDNDTIFVPFHIGDYVRCQVWDGKGIKYYTARVRAVSQALFDLDKNSFVGAGRPAAGDKVFQFGSDTDTSRQGLIYMTNSDTGAPYIDVLDGINSADLTGKTKARLGKLNGITDNVFGALSGYGIYAQNAYLRGQFWVTGGNAETKEGAQAKADAVKVGNRNILSFSNRLLQKTANMTDYMFGGYDIVATKRPLEIGKEYTLIVSGKHSGAGAIGIYVDGYQQIVWLGFDNDEGIKIFHFTADEIAPERTRILFYNVPFGTHDLCTINWAVLYEGRITNPSLDWTPAPEDRISDIELLKSETTTSLQVLDDKIATKVTLNEVTQEVNNVKVGSVNLLNNSIDFRESFWNNGFMDNGGGYIIDNNILYNRKPTLRTRVGTGVKHPTVYLENGVEYTYSALVYSDGNNFGYSDYPLHLQPGVNGANEGKIKYIHWDTDVIKNQWKLIYVTFKLTEDANSVNPFLWAGGGIWDAFLNVAYLKLEIGNKPTDGSPSESDAQFKINTVTNRIVSAETQINQNAQLIQLKADRSEVVSMISDIQIGGTNYYSNLYTDISSYLITGVHKDTPESPNGFILTGEPTGYGNLRMNNVINSNGEWTVSGWVRGDQFVIIGFSIDICDQGLIRFYTNDTNDWVYFTHTVNVTNYSLAIYNFVDFGEFNYAYYIFKDIKVEKGNKATDWTPSPRDTAGQIQNLTTRVNAAELMITPAAINATVSQQIDTKTANVLNDSKVYTNSQVSILNGMINLKADQTTVDNLGTRLSEAEIKITPEAINLTVSQQVDRKSLASSWGAGKSLYTDTTFFSCRQRNLPLQQRSQRSAANLYQIPS</sequence>
<dbReference type="Proteomes" id="UP000254893">
    <property type="component" value="Unassembled WGS sequence"/>
</dbReference>
<reference evidence="1 2" key="1">
    <citation type="submission" date="2018-06" db="EMBL/GenBank/DDBJ databases">
        <authorList>
            <consortium name="Pathogen Informatics"/>
            <person name="Doyle S."/>
        </authorList>
    </citation>
    <scope>NUCLEOTIDE SEQUENCE [LARGE SCALE GENOMIC DNA]</scope>
    <source>
        <strain evidence="1 2">NCTC11388</strain>
    </source>
</reference>
<gene>
    <name evidence="1" type="ORF">NCTC11388_03979</name>
</gene>
<accession>A0A380CT01</accession>
<protein>
    <submittedName>
        <fullName evidence="1">Uncharacterized protein</fullName>
    </submittedName>
</protein>